<feature type="compositionally biased region" description="Polar residues" evidence="1">
    <location>
        <begin position="209"/>
        <end position="223"/>
    </location>
</feature>
<protein>
    <submittedName>
        <fullName evidence="2">Uncharacterized protein</fullName>
    </submittedName>
</protein>
<keyword evidence="3" id="KW-1185">Reference proteome</keyword>
<gene>
    <name evidence="2" type="ORF">O181_029955</name>
</gene>
<name>A0A9Q3H5Q1_9BASI</name>
<organism evidence="2 3">
    <name type="scientific">Austropuccinia psidii MF-1</name>
    <dbReference type="NCBI Taxonomy" id="1389203"/>
    <lineage>
        <taxon>Eukaryota</taxon>
        <taxon>Fungi</taxon>
        <taxon>Dikarya</taxon>
        <taxon>Basidiomycota</taxon>
        <taxon>Pucciniomycotina</taxon>
        <taxon>Pucciniomycetes</taxon>
        <taxon>Pucciniales</taxon>
        <taxon>Sphaerophragmiaceae</taxon>
        <taxon>Austropuccinia</taxon>
    </lineage>
</organism>
<evidence type="ECO:0000313" key="2">
    <source>
        <dbReference type="EMBL" id="MBW0490240.1"/>
    </source>
</evidence>
<accession>A0A9Q3H5Q1</accession>
<feature type="region of interest" description="Disordered" evidence="1">
    <location>
        <begin position="209"/>
        <end position="231"/>
    </location>
</feature>
<proteinExistence type="predicted"/>
<sequence length="559" mass="64153">MRRPLVHSLQCDWERLIRCIAEGIRILPLIPRKLSRFPTYPTFCSSQMTWVASSEKIYFLVLLSSFSTLYLLCFEKYSKRPLDVAEGNNELDLTLTLGQPKTSLRLPDTSAIGQVEAEVSPSPSCNQLYPGASNFSPPTANDGKSAVYLDPEVLEAAGFLNTHRTEACFGSCSQAIELAYDEPLHRTSEPIHELSNVAHTPFPESYQETALASSDGAQSSRLVKSNPETKKRKLMRISSSADSAKDNHVSPQIPPAYLVQQAHHSVPKIPHSFSLLFQESGGEINYYTQKRYAWLSALASISYMGRLCQKNSASHFALKTFFCQKGWMFETNSVYAYKASPLGIHGRLPLEKLATLWHQTSRLDLRFVSTFGRDCDIEKKEKGDESFQEFFVDKITQAERLLSPAHAQNTPENSENKELIHSLIANYLTEKEDPYLWKVLRPPPKKTTINIKKSDMLGTQIALNMIESYYRPRRETKWIYLFSERNQFLNFQVVLHYEYETGRFLTWRNSLFQRTKWPNFFPWEDNIETEGLSNKKLISQMGWYHDYIDKRVLPYSTVP</sequence>
<comment type="caution">
    <text evidence="2">The sequence shown here is derived from an EMBL/GenBank/DDBJ whole genome shotgun (WGS) entry which is preliminary data.</text>
</comment>
<evidence type="ECO:0000313" key="3">
    <source>
        <dbReference type="Proteomes" id="UP000765509"/>
    </source>
</evidence>
<dbReference type="Proteomes" id="UP000765509">
    <property type="component" value="Unassembled WGS sequence"/>
</dbReference>
<dbReference type="AlphaFoldDB" id="A0A9Q3H5Q1"/>
<evidence type="ECO:0000256" key="1">
    <source>
        <dbReference type="SAM" id="MobiDB-lite"/>
    </source>
</evidence>
<reference evidence="2" key="1">
    <citation type="submission" date="2021-03" db="EMBL/GenBank/DDBJ databases">
        <title>Draft genome sequence of rust myrtle Austropuccinia psidii MF-1, a brazilian biotype.</title>
        <authorList>
            <person name="Quecine M.C."/>
            <person name="Pachon D.M.R."/>
            <person name="Bonatelli M.L."/>
            <person name="Correr F.H."/>
            <person name="Franceschini L.M."/>
            <person name="Leite T.F."/>
            <person name="Margarido G.R.A."/>
            <person name="Almeida C.A."/>
            <person name="Ferrarezi J.A."/>
            <person name="Labate C.A."/>
        </authorList>
    </citation>
    <scope>NUCLEOTIDE SEQUENCE</scope>
    <source>
        <strain evidence="2">MF-1</strain>
    </source>
</reference>
<dbReference type="EMBL" id="AVOT02010479">
    <property type="protein sequence ID" value="MBW0490240.1"/>
    <property type="molecule type" value="Genomic_DNA"/>
</dbReference>